<dbReference type="RefSeq" id="WP_205104877.1">
    <property type="nucleotide sequence ID" value="NZ_JACJJC010000146.1"/>
</dbReference>
<keyword evidence="4" id="KW-1185">Reference proteome</keyword>
<accession>A0ABS2DWN3</accession>
<evidence type="ECO:0000313" key="3">
    <source>
        <dbReference type="EMBL" id="MBM6705143.1"/>
    </source>
</evidence>
<reference evidence="3 4" key="1">
    <citation type="journal article" date="2021" name="Sci. Rep.">
        <title>The distribution of antibiotic resistance genes in chicken gut microbiota commensals.</title>
        <authorList>
            <person name="Juricova H."/>
            <person name="Matiasovicova J."/>
            <person name="Kubasova T."/>
            <person name="Cejkova D."/>
            <person name="Rychlik I."/>
        </authorList>
    </citation>
    <scope>NUCLEOTIDE SEQUENCE [LARGE SCALE GENOMIC DNA]</scope>
    <source>
        <strain evidence="3 4">An829</strain>
    </source>
</reference>
<keyword evidence="1" id="KW-1133">Transmembrane helix</keyword>
<feature type="transmembrane region" description="Helical" evidence="1">
    <location>
        <begin position="112"/>
        <end position="131"/>
    </location>
</feature>
<keyword evidence="1" id="KW-0812">Transmembrane</keyword>
<evidence type="ECO:0000259" key="2">
    <source>
        <dbReference type="Pfam" id="PF07916"/>
    </source>
</evidence>
<evidence type="ECO:0000313" key="4">
    <source>
        <dbReference type="Proteomes" id="UP000715095"/>
    </source>
</evidence>
<feature type="non-terminal residue" evidence="3">
    <location>
        <position position="1"/>
    </location>
</feature>
<sequence>SYDKITDSLEALGASQVAARDYVSLALLEPIYKRSAQGFYNDMGDYATAVMLNQAIEQRNTQWAAEQSLFMTTIRPLMTFFEGFIYAITPILAFLLVMGAFGMTMITKYFQVVVWIQLWMPVLSVVNLFTLMGARGEFSSIVTTPLSFYSINNGSQILQNWIATGGMLAAATPMIALFLVTGSTYAFTSLTSRMGGADHLNEKIGSPDMVKPAEVLSMMPKATSSTVGGTSATGSVVPTIDIQRGLSDNVSAAKTNLQTNSEALAQNFVKTSSDQQIRQVAAALSKVTGNQEFARLAQTYGT</sequence>
<comment type="caution">
    <text evidence="3">The sequence shown here is derived from an EMBL/GenBank/DDBJ whole genome shotgun (WGS) entry which is preliminary data.</text>
</comment>
<dbReference type="InterPro" id="IPR012931">
    <property type="entry name" value="TraG_N_Proteobacteria"/>
</dbReference>
<dbReference type="Proteomes" id="UP000715095">
    <property type="component" value="Unassembled WGS sequence"/>
</dbReference>
<feature type="non-terminal residue" evidence="3">
    <location>
        <position position="302"/>
    </location>
</feature>
<gene>
    <name evidence="3" type="ORF">H6A60_11775</name>
</gene>
<keyword evidence="1" id="KW-0472">Membrane</keyword>
<feature type="transmembrane region" description="Helical" evidence="1">
    <location>
        <begin position="84"/>
        <end position="106"/>
    </location>
</feature>
<name>A0ABS2DWN3_9BURK</name>
<dbReference type="Pfam" id="PF07916">
    <property type="entry name" value="TraG_N"/>
    <property type="match status" value="1"/>
</dbReference>
<proteinExistence type="predicted"/>
<evidence type="ECO:0000256" key="1">
    <source>
        <dbReference type="SAM" id="Phobius"/>
    </source>
</evidence>
<feature type="domain" description="TraG N-terminal Proteobacteria" evidence="2">
    <location>
        <begin position="12"/>
        <end position="199"/>
    </location>
</feature>
<dbReference type="EMBL" id="JACJJC010000146">
    <property type="protein sequence ID" value="MBM6705143.1"/>
    <property type="molecule type" value="Genomic_DNA"/>
</dbReference>
<organism evidence="3 4">
    <name type="scientific">Sutterella massiliensis</name>
    <dbReference type="NCBI Taxonomy" id="1816689"/>
    <lineage>
        <taxon>Bacteria</taxon>
        <taxon>Pseudomonadati</taxon>
        <taxon>Pseudomonadota</taxon>
        <taxon>Betaproteobacteria</taxon>
        <taxon>Burkholderiales</taxon>
        <taxon>Sutterellaceae</taxon>
        <taxon>Sutterella</taxon>
    </lineage>
</organism>
<protein>
    <submittedName>
        <fullName evidence="3">Conjugal transfer protein TraG N-terminal domain-containing protein</fullName>
    </submittedName>
</protein>